<protein>
    <submittedName>
        <fullName evidence="2">Uncharacterized protein</fullName>
    </submittedName>
</protein>
<proteinExistence type="predicted"/>
<accession>A0A9P7YK07</accession>
<evidence type="ECO:0000313" key="2">
    <source>
        <dbReference type="EMBL" id="KAG9234896.1"/>
    </source>
</evidence>
<dbReference type="EMBL" id="MU251448">
    <property type="protein sequence ID" value="KAG9234896.1"/>
    <property type="molecule type" value="Genomic_DNA"/>
</dbReference>
<dbReference type="Proteomes" id="UP000824998">
    <property type="component" value="Unassembled WGS sequence"/>
</dbReference>
<keyword evidence="3" id="KW-1185">Reference proteome</keyword>
<evidence type="ECO:0000313" key="3">
    <source>
        <dbReference type="Proteomes" id="UP000824998"/>
    </source>
</evidence>
<keyword evidence="1" id="KW-0472">Membrane</keyword>
<feature type="transmembrane region" description="Helical" evidence="1">
    <location>
        <begin position="32"/>
        <end position="53"/>
    </location>
</feature>
<dbReference type="AlphaFoldDB" id="A0A9P7YK07"/>
<organism evidence="2 3">
    <name type="scientific">Amylocarpus encephaloides</name>
    <dbReference type="NCBI Taxonomy" id="45428"/>
    <lineage>
        <taxon>Eukaryota</taxon>
        <taxon>Fungi</taxon>
        <taxon>Dikarya</taxon>
        <taxon>Ascomycota</taxon>
        <taxon>Pezizomycotina</taxon>
        <taxon>Leotiomycetes</taxon>
        <taxon>Helotiales</taxon>
        <taxon>Helotiales incertae sedis</taxon>
        <taxon>Amylocarpus</taxon>
    </lineage>
</organism>
<evidence type="ECO:0000256" key="1">
    <source>
        <dbReference type="SAM" id="Phobius"/>
    </source>
</evidence>
<keyword evidence="1" id="KW-1133">Transmembrane helix</keyword>
<gene>
    <name evidence="2" type="ORF">BJ875DRAFT_440853</name>
</gene>
<reference evidence="2" key="1">
    <citation type="journal article" date="2021" name="IMA Fungus">
        <title>Genomic characterization of three marine fungi, including Emericellopsis atlantica sp. nov. with signatures of a generalist lifestyle and marine biomass degradation.</title>
        <authorList>
            <person name="Hagestad O.C."/>
            <person name="Hou L."/>
            <person name="Andersen J.H."/>
            <person name="Hansen E.H."/>
            <person name="Altermark B."/>
            <person name="Li C."/>
            <person name="Kuhnert E."/>
            <person name="Cox R.J."/>
            <person name="Crous P.W."/>
            <person name="Spatafora J.W."/>
            <person name="Lail K."/>
            <person name="Amirebrahimi M."/>
            <person name="Lipzen A."/>
            <person name="Pangilinan J."/>
            <person name="Andreopoulos W."/>
            <person name="Hayes R.D."/>
            <person name="Ng V."/>
            <person name="Grigoriev I.V."/>
            <person name="Jackson S.A."/>
            <person name="Sutton T.D.S."/>
            <person name="Dobson A.D.W."/>
            <person name="Rama T."/>
        </authorList>
    </citation>
    <scope>NUCLEOTIDE SEQUENCE</scope>
    <source>
        <strain evidence="2">TRa018bII</strain>
    </source>
</reference>
<comment type="caution">
    <text evidence="2">The sequence shown here is derived from an EMBL/GenBank/DDBJ whole genome shotgun (WGS) entry which is preliminary data.</text>
</comment>
<keyword evidence="1" id="KW-0812">Transmembrane</keyword>
<feature type="transmembrane region" description="Helical" evidence="1">
    <location>
        <begin position="59"/>
        <end position="77"/>
    </location>
</feature>
<sequence length="126" mass="14464">MHSFEEDYKLLCKDRAIRAGELLSRIQTLYDLLYLSLSLSPLLVLSCVVLGIYKRQYLIMLGPLPFIAVWFAFRWTLVGAINGYRLADEGDRLLATVFDRYMAVVSASNIERGQKRKNQVSPDWMG</sequence>
<name>A0A9P7YK07_9HELO</name>